<sequence>MRGSPHAFHRMDFYLQGITFMVPIGKNLVAPSLLAAIFMAHTMPATASVIGWGRVNMEGAIVNAACAIESASRDQTIDMKILPVEQISRDGHGLTRPFTLKLVNCGLSGDNAANSGRQHFRMIFDGNAEGKSFGIVGNARGVALRIADSIGKDIYPGVPMSIENTLTKDYRLNYSMQLVANNQVLRAGDYRSAIRFKLDYY</sequence>
<dbReference type="EMBL" id="LT575490">
    <property type="protein sequence ID" value="SAY46041.1"/>
    <property type="molecule type" value="Genomic_DNA"/>
</dbReference>
<gene>
    <name evidence="2" type="primary">papH_3</name>
    <name evidence="2" type="ORF">PWN146_04800</name>
</gene>
<evidence type="ECO:0000259" key="1">
    <source>
        <dbReference type="Pfam" id="PF00419"/>
    </source>
</evidence>
<dbReference type="SUPFAM" id="SSF49401">
    <property type="entry name" value="Bacterial adhesins"/>
    <property type="match status" value="1"/>
</dbReference>
<evidence type="ECO:0000313" key="2">
    <source>
        <dbReference type="EMBL" id="SAY46041.1"/>
    </source>
</evidence>
<dbReference type="InterPro" id="IPR008966">
    <property type="entry name" value="Adhesion_dom_sf"/>
</dbReference>
<protein>
    <submittedName>
        <fullName evidence="2">PAP fimbrial minor pilin protein</fullName>
    </submittedName>
</protein>
<dbReference type="Gene3D" id="2.60.40.1090">
    <property type="entry name" value="Fimbrial-type adhesion domain"/>
    <property type="match status" value="1"/>
</dbReference>
<dbReference type="PANTHER" id="PTHR33420">
    <property type="entry name" value="FIMBRIAL SUBUNIT ELFA-RELATED"/>
    <property type="match status" value="1"/>
</dbReference>
<proteinExistence type="predicted"/>
<accession>A0A1C3HLW7</accession>
<dbReference type="AlphaFoldDB" id="A0A1C3HLW7"/>
<dbReference type="Pfam" id="PF00419">
    <property type="entry name" value="Fimbrial"/>
    <property type="match status" value="1"/>
</dbReference>
<feature type="domain" description="Fimbrial-type adhesion" evidence="1">
    <location>
        <begin position="56"/>
        <end position="200"/>
    </location>
</feature>
<reference evidence="2" key="1">
    <citation type="submission" date="2016-05" db="EMBL/GenBank/DDBJ databases">
        <authorList>
            <person name="Cock P.J.A."/>
            <person name="Cock P.J.A."/>
        </authorList>
    </citation>
    <scope>NUCLEOTIDE SEQUENCE</scope>
    <source>
        <strain evidence="2">PWN146_assembly</strain>
    </source>
</reference>
<organism evidence="2">
    <name type="scientific">Serratia marcescens</name>
    <dbReference type="NCBI Taxonomy" id="615"/>
    <lineage>
        <taxon>Bacteria</taxon>
        <taxon>Pseudomonadati</taxon>
        <taxon>Pseudomonadota</taxon>
        <taxon>Gammaproteobacteria</taxon>
        <taxon>Enterobacterales</taxon>
        <taxon>Yersiniaceae</taxon>
        <taxon>Serratia</taxon>
    </lineage>
</organism>
<dbReference type="InterPro" id="IPR036937">
    <property type="entry name" value="Adhesion_dom_fimbrial_sf"/>
</dbReference>
<dbReference type="GO" id="GO:0009289">
    <property type="term" value="C:pilus"/>
    <property type="evidence" value="ECO:0007669"/>
    <property type="project" value="InterPro"/>
</dbReference>
<dbReference type="GO" id="GO:0043709">
    <property type="term" value="P:cell adhesion involved in single-species biofilm formation"/>
    <property type="evidence" value="ECO:0007669"/>
    <property type="project" value="TreeGrafter"/>
</dbReference>
<dbReference type="PANTHER" id="PTHR33420:SF26">
    <property type="entry name" value="FIMBRIAL SUBUNIT"/>
    <property type="match status" value="1"/>
</dbReference>
<dbReference type="InterPro" id="IPR050263">
    <property type="entry name" value="Bact_Fimbrial_Adh_Pro"/>
</dbReference>
<dbReference type="InterPro" id="IPR000259">
    <property type="entry name" value="Adhesion_dom_fimbrial"/>
</dbReference>
<name>A0A1C3HLW7_SERMA</name>